<evidence type="ECO:0000256" key="3">
    <source>
        <dbReference type="SAM" id="Coils"/>
    </source>
</evidence>
<evidence type="ECO:0000313" key="6">
    <source>
        <dbReference type="Proteomes" id="UP000799441"/>
    </source>
</evidence>
<keyword evidence="2" id="KW-0539">Nucleus</keyword>
<comment type="subcellular location">
    <subcellularLocation>
        <location evidence="1">Nucleus</location>
    </subcellularLocation>
</comment>
<feature type="compositionally biased region" description="Acidic residues" evidence="4">
    <location>
        <begin position="222"/>
        <end position="243"/>
    </location>
</feature>
<evidence type="ECO:0000256" key="1">
    <source>
        <dbReference type="ARBA" id="ARBA00004123"/>
    </source>
</evidence>
<sequence>MAQNGQFRYELISDSKIEDELHVARLLNVEERPFGRVTGSLLGDRSLLRSKPYESHLPSPPPDGEQQQVPLEEFSKRSERFREEVLLDFQALENSLVRMQLIQSSNARERERYASEKAKILAAAQQVRENTLELRTQLTEAQKVLGLRKGYDRLAEKILEDKKLKSRDDAQSDIEALEKEIEDLEMESKEFEGVWTGRLGQFERVVAEGETMRKLIKGIKDEPDEEMEGTEDGNGEEGAEEGDGLSKEDLSRIGTPRLDAATPRGIDGGDTPMPETSDANEDADTGATASRPHNRFLEVDDANRVSSRIGSPRHQPTESSTDIEMGESAAVPEAQLQTPTADDSATGTQEEMDEK</sequence>
<name>A0A9P4QAD2_9PEZI</name>
<dbReference type="GO" id="GO:0000445">
    <property type="term" value="C:THO complex part of transcription export complex"/>
    <property type="evidence" value="ECO:0007669"/>
    <property type="project" value="InterPro"/>
</dbReference>
<protein>
    <recommendedName>
        <fullName evidence="7">Tho complex subunit 7</fullName>
    </recommendedName>
</protein>
<dbReference type="Pfam" id="PF05615">
    <property type="entry name" value="THOC7"/>
    <property type="match status" value="1"/>
</dbReference>
<dbReference type="AlphaFoldDB" id="A0A9P4QAD2"/>
<evidence type="ECO:0000256" key="4">
    <source>
        <dbReference type="SAM" id="MobiDB-lite"/>
    </source>
</evidence>
<dbReference type="EMBL" id="MU003794">
    <property type="protein sequence ID" value="KAF2721012.1"/>
    <property type="molecule type" value="Genomic_DNA"/>
</dbReference>
<keyword evidence="6" id="KW-1185">Reference proteome</keyword>
<organism evidence="5 6">
    <name type="scientific">Polychaeton citri CBS 116435</name>
    <dbReference type="NCBI Taxonomy" id="1314669"/>
    <lineage>
        <taxon>Eukaryota</taxon>
        <taxon>Fungi</taxon>
        <taxon>Dikarya</taxon>
        <taxon>Ascomycota</taxon>
        <taxon>Pezizomycotina</taxon>
        <taxon>Dothideomycetes</taxon>
        <taxon>Dothideomycetidae</taxon>
        <taxon>Capnodiales</taxon>
        <taxon>Capnodiaceae</taxon>
        <taxon>Polychaeton</taxon>
    </lineage>
</organism>
<proteinExistence type="predicted"/>
<feature type="region of interest" description="Disordered" evidence="4">
    <location>
        <begin position="216"/>
        <end position="355"/>
    </location>
</feature>
<reference evidence="5" key="1">
    <citation type="journal article" date="2020" name="Stud. Mycol.">
        <title>101 Dothideomycetes genomes: a test case for predicting lifestyles and emergence of pathogens.</title>
        <authorList>
            <person name="Haridas S."/>
            <person name="Albert R."/>
            <person name="Binder M."/>
            <person name="Bloem J."/>
            <person name="Labutti K."/>
            <person name="Salamov A."/>
            <person name="Andreopoulos B."/>
            <person name="Baker S."/>
            <person name="Barry K."/>
            <person name="Bills G."/>
            <person name="Bluhm B."/>
            <person name="Cannon C."/>
            <person name="Castanera R."/>
            <person name="Culley D."/>
            <person name="Daum C."/>
            <person name="Ezra D."/>
            <person name="Gonzalez J."/>
            <person name="Henrissat B."/>
            <person name="Kuo A."/>
            <person name="Liang C."/>
            <person name="Lipzen A."/>
            <person name="Lutzoni F."/>
            <person name="Magnuson J."/>
            <person name="Mondo S."/>
            <person name="Nolan M."/>
            <person name="Ohm R."/>
            <person name="Pangilinan J."/>
            <person name="Park H.-J."/>
            <person name="Ramirez L."/>
            <person name="Alfaro M."/>
            <person name="Sun H."/>
            <person name="Tritt A."/>
            <person name="Yoshinaga Y."/>
            <person name="Zwiers L.-H."/>
            <person name="Turgeon B."/>
            <person name="Goodwin S."/>
            <person name="Spatafora J."/>
            <person name="Crous P."/>
            <person name="Grigoriev I."/>
        </authorList>
    </citation>
    <scope>NUCLEOTIDE SEQUENCE</scope>
    <source>
        <strain evidence="5">CBS 116435</strain>
    </source>
</reference>
<comment type="caution">
    <text evidence="5">The sequence shown here is derived from an EMBL/GenBank/DDBJ whole genome shotgun (WGS) entry which is preliminary data.</text>
</comment>
<keyword evidence="3" id="KW-0175">Coiled coil</keyword>
<feature type="coiled-coil region" evidence="3">
    <location>
        <begin position="160"/>
        <end position="194"/>
    </location>
</feature>
<gene>
    <name evidence="5" type="ORF">K431DRAFT_312910</name>
</gene>
<dbReference type="Proteomes" id="UP000799441">
    <property type="component" value="Unassembled WGS sequence"/>
</dbReference>
<accession>A0A9P4QAD2</accession>
<feature type="compositionally biased region" description="Polar residues" evidence="4">
    <location>
        <begin position="335"/>
        <end position="349"/>
    </location>
</feature>
<dbReference type="OrthoDB" id="205166at2759"/>
<dbReference type="InterPro" id="IPR008501">
    <property type="entry name" value="THOC7/Mft1"/>
</dbReference>
<evidence type="ECO:0000256" key="2">
    <source>
        <dbReference type="ARBA" id="ARBA00023242"/>
    </source>
</evidence>
<dbReference type="GO" id="GO:0006397">
    <property type="term" value="P:mRNA processing"/>
    <property type="evidence" value="ECO:0007669"/>
    <property type="project" value="InterPro"/>
</dbReference>
<evidence type="ECO:0008006" key="7">
    <source>
        <dbReference type="Google" id="ProtNLM"/>
    </source>
</evidence>
<evidence type="ECO:0000313" key="5">
    <source>
        <dbReference type="EMBL" id="KAF2721012.1"/>
    </source>
</evidence>